<feature type="compositionally biased region" description="Basic and acidic residues" evidence="13">
    <location>
        <begin position="377"/>
        <end position="389"/>
    </location>
</feature>
<dbReference type="InterPro" id="IPR033682">
    <property type="entry name" value="PFA4"/>
</dbReference>
<dbReference type="AlphaFoldDB" id="A0A8K0KVS7"/>
<dbReference type="InterPro" id="IPR039859">
    <property type="entry name" value="PFA4/ZDH16/20/ERF2-like"/>
</dbReference>
<evidence type="ECO:0000256" key="8">
    <source>
        <dbReference type="ARBA" id="ARBA00023288"/>
    </source>
</evidence>
<dbReference type="GO" id="GO:0005789">
    <property type="term" value="C:endoplasmic reticulum membrane"/>
    <property type="evidence" value="ECO:0007669"/>
    <property type="project" value="UniProtKB-SubCell"/>
</dbReference>
<feature type="transmembrane region" description="Helical" evidence="11 12">
    <location>
        <begin position="174"/>
        <end position="195"/>
    </location>
</feature>
<dbReference type="PROSITE" id="PS50216">
    <property type="entry name" value="DHHC"/>
    <property type="match status" value="1"/>
</dbReference>
<evidence type="ECO:0000256" key="11">
    <source>
        <dbReference type="HAMAP-Rule" id="MF_03199"/>
    </source>
</evidence>
<evidence type="ECO:0000256" key="1">
    <source>
        <dbReference type="ARBA" id="ARBA00004141"/>
    </source>
</evidence>
<evidence type="ECO:0000256" key="3">
    <source>
        <dbReference type="ARBA" id="ARBA00022692"/>
    </source>
</evidence>
<evidence type="ECO:0000256" key="7">
    <source>
        <dbReference type="ARBA" id="ARBA00023139"/>
    </source>
</evidence>
<keyword evidence="7 11" id="KW-0564">Palmitate</keyword>
<evidence type="ECO:0000259" key="14">
    <source>
        <dbReference type="Pfam" id="PF01529"/>
    </source>
</evidence>
<evidence type="ECO:0000256" key="5">
    <source>
        <dbReference type="ARBA" id="ARBA00022989"/>
    </source>
</evidence>
<proteinExistence type="inferred from homology"/>
<evidence type="ECO:0000256" key="2">
    <source>
        <dbReference type="ARBA" id="ARBA00022679"/>
    </source>
</evidence>
<keyword evidence="6 11" id="KW-0472">Membrane</keyword>
<feature type="transmembrane region" description="Helical" evidence="11 12">
    <location>
        <begin position="219"/>
        <end position="241"/>
    </location>
</feature>
<keyword evidence="5 11" id="KW-1133">Transmembrane helix</keyword>
<evidence type="ECO:0000256" key="6">
    <source>
        <dbReference type="ARBA" id="ARBA00023136"/>
    </source>
</evidence>
<evidence type="ECO:0000256" key="4">
    <source>
        <dbReference type="ARBA" id="ARBA00022824"/>
    </source>
</evidence>
<keyword evidence="2 11" id="KW-0808">Transferase</keyword>
<dbReference type="Pfam" id="PF01529">
    <property type="entry name" value="DHHC"/>
    <property type="match status" value="1"/>
</dbReference>
<keyword evidence="8 11" id="KW-0449">Lipoprotein</keyword>
<feature type="compositionally biased region" description="Basic and acidic residues" evidence="13">
    <location>
        <begin position="452"/>
        <end position="461"/>
    </location>
</feature>
<feature type="transmembrane region" description="Helical" evidence="11 12">
    <location>
        <begin position="65"/>
        <end position="86"/>
    </location>
</feature>
<accession>A0A8K0KVS7</accession>
<comment type="catalytic activity">
    <reaction evidence="10 11 12">
        <text>L-cysteinyl-[protein] + hexadecanoyl-CoA = S-hexadecanoyl-L-cysteinyl-[protein] + CoA</text>
        <dbReference type="Rhea" id="RHEA:36683"/>
        <dbReference type="Rhea" id="RHEA-COMP:10131"/>
        <dbReference type="Rhea" id="RHEA-COMP:11032"/>
        <dbReference type="ChEBI" id="CHEBI:29950"/>
        <dbReference type="ChEBI" id="CHEBI:57287"/>
        <dbReference type="ChEBI" id="CHEBI:57379"/>
        <dbReference type="ChEBI" id="CHEBI:74151"/>
        <dbReference type="EC" id="2.3.1.225"/>
    </reaction>
</comment>
<dbReference type="PANTHER" id="PTHR12246">
    <property type="entry name" value="PALMITOYLTRANSFERASE ZDHHC16"/>
    <property type="match status" value="1"/>
</dbReference>
<keyword evidence="3 11" id="KW-0812">Transmembrane</keyword>
<comment type="caution">
    <text evidence="15">The sequence shown here is derived from an EMBL/GenBank/DDBJ whole genome shotgun (WGS) entry which is preliminary data.</text>
</comment>
<keyword evidence="9 11" id="KW-0012">Acyltransferase</keyword>
<name>A0A8K0KVS7_9PEZI</name>
<evidence type="ECO:0000256" key="13">
    <source>
        <dbReference type="SAM" id="MobiDB-lite"/>
    </source>
</evidence>
<dbReference type="GO" id="GO:0019706">
    <property type="term" value="F:protein-cysteine S-palmitoyltransferase activity"/>
    <property type="evidence" value="ECO:0007669"/>
    <property type="project" value="UniProtKB-UniRule"/>
</dbReference>
<evidence type="ECO:0000256" key="9">
    <source>
        <dbReference type="ARBA" id="ARBA00023315"/>
    </source>
</evidence>
<comment type="function">
    <text evidence="11">Mediates the reversible addition of palmitate to target proteins, thereby regulating their membrane association and biological function.</text>
</comment>
<feature type="active site" description="S-palmitoyl cysteine intermediate" evidence="11">
    <location>
        <position position="156"/>
    </location>
</feature>
<keyword evidence="4 11" id="KW-0256">Endoplasmic reticulum</keyword>
<feature type="compositionally biased region" description="Basic and acidic residues" evidence="13">
    <location>
        <begin position="397"/>
        <end position="417"/>
    </location>
</feature>
<feature type="domain" description="Palmitoyltransferase DHHC" evidence="14">
    <location>
        <begin position="124"/>
        <end position="258"/>
    </location>
</feature>
<dbReference type="HAMAP" id="MF_03199">
    <property type="entry name" value="DHHC_PAT_PFA4"/>
    <property type="match status" value="1"/>
</dbReference>
<feature type="region of interest" description="Disordered" evidence="13">
    <location>
        <begin position="377"/>
        <end position="461"/>
    </location>
</feature>
<protein>
    <recommendedName>
        <fullName evidence="11">Palmitoyltransferase PFA4</fullName>
        <ecNumber evidence="11">2.3.1.225</ecNumber>
    </recommendedName>
    <alternativeName>
        <fullName evidence="11">Protein S-acyltransferase</fullName>
        <shortName evidence="11">PAT</shortName>
    </alternativeName>
    <alternativeName>
        <fullName evidence="11">Protein fatty acyltransferase 4</fullName>
    </alternativeName>
</protein>
<dbReference type="Proteomes" id="UP000809789">
    <property type="component" value="Unassembled WGS sequence"/>
</dbReference>
<evidence type="ECO:0000256" key="12">
    <source>
        <dbReference type="RuleBase" id="RU079119"/>
    </source>
</evidence>
<evidence type="ECO:0000256" key="10">
    <source>
        <dbReference type="ARBA" id="ARBA00048048"/>
    </source>
</evidence>
<dbReference type="OrthoDB" id="331948at2759"/>
<feature type="transmembrane region" description="Helical" evidence="11 12">
    <location>
        <begin position="38"/>
        <end position="59"/>
    </location>
</feature>
<feature type="compositionally biased region" description="Acidic residues" evidence="13">
    <location>
        <begin position="421"/>
        <end position="436"/>
    </location>
</feature>
<organism evidence="15 16">
    <name type="scientific">Elsinoe batatas</name>
    <dbReference type="NCBI Taxonomy" id="2601811"/>
    <lineage>
        <taxon>Eukaryota</taxon>
        <taxon>Fungi</taxon>
        <taxon>Dikarya</taxon>
        <taxon>Ascomycota</taxon>
        <taxon>Pezizomycotina</taxon>
        <taxon>Dothideomycetes</taxon>
        <taxon>Dothideomycetidae</taxon>
        <taxon>Myriangiales</taxon>
        <taxon>Elsinoaceae</taxon>
        <taxon>Elsinoe</taxon>
    </lineage>
</organism>
<reference evidence="15" key="1">
    <citation type="submission" date="2021-07" db="EMBL/GenBank/DDBJ databases">
        <title>Elsinoe batatas strain:CRI-CJ2 Genome sequencing and assembly.</title>
        <authorList>
            <person name="Huang L."/>
        </authorList>
    </citation>
    <scope>NUCLEOTIDE SEQUENCE</scope>
    <source>
        <strain evidence="15">CRI-CJ2</strain>
    </source>
</reference>
<evidence type="ECO:0000313" key="15">
    <source>
        <dbReference type="EMBL" id="KAG8623649.1"/>
    </source>
</evidence>
<comment type="subcellular location">
    <subcellularLocation>
        <location evidence="11">Endoplasmic reticulum membrane</location>
        <topology evidence="11">Multi-pass membrane protein</topology>
    </subcellularLocation>
    <subcellularLocation>
        <location evidence="1">Membrane</location>
        <topology evidence="1">Multi-pass membrane protein</topology>
    </subcellularLocation>
</comment>
<dbReference type="InterPro" id="IPR001594">
    <property type="entry name" value="Palmitoyltrfase_DHHC"/>
</dbReference>
<sequence>MTKHSSSVEPEKHFRTFRHNHSSMSLSALLQIKECQQIAPFATSLLIAFLGLTSQWLFARLDPEPLAWGQILKFNFLITCLVICYYRTCTLDPGRIEKDWDAGQFPDNDGKDAKPKEQVELDLRRRWCRRCEMLKPPRAHHCKSCGRCIPKMDHHCPWTANCVSHRIMPHFIRFLFYATSALAYLQYFICIRLYALWQKRLLPSFCCTPQYLGPTVTQMVILFLLTIVNAITLIGLSLMFIRTTWCILVNTTTIEGWEIERHETLVRRARYHNGFLDGPDGTQIRITKQEFPYDIGFWSNLVQAMGSSNPIVWLFPLTPSMPVNSGTSFAVNGFEDEDTTWPPPDPDRLFRVERKLDPSQGFTKSMNIEDFRARQAEDLKRHQRPEDVVRRRKPFHVRLEEQQARDRQSARGNERVYELNTSDEDEYDDGNLEEDEQKSRPAHIVDDDDGEEAWRNAEGERLADFGVDEDVEFYDEDDVPLAELMRRRREKATAGQS</sequence>
<dbReference type="EMBL" id="JAESVG020000010">
    <property type="protein sequence ID" value="KAG8623649.1"/>
    <property type="molecule type" value="Genomic_DNA"/>
</dbReference>
<evidence type="ECO:0000313" key="16">
    <source>
        <dbReference type="Proteomes" id="UP000809789"/>
    </source>
</evidence>
<gene>
    <name evidence="11" type="primary">PFA4</name>
    <name evidence="15" type="ORF">KVT40_008625</name>
</gene>
<keyword evidence="16" id="KW-1185">Reference proteome</keyword>
<comment type="similarity">
    <text evidence="11">Belongs to the DHHC palmitoyltransferase family. PFA4 subfamily.</text>
</comment>
<comment type="domain">
    <text evidence="11 12">The DHHC domain is required for palmitoyltransferase activity.</text>
</comment>
<dbReference type="EC" id="2.3.1.225" evidence="11"/>